<keyword evidence="4" id="KW-1185">Reference proteome</keyword>
<accession>A0ABT1JKT3</accession>
<name>A0ABT1JKT3_ACTCY</name>
<evidence type="ECO:0000256" key="1">
    <source>
        <dbReference type="SAM" id="MobiDB-lite"/>
    </source>
</evidence>
<dbReference type="Pfam" id="PF03929">
    <property type="entry name" value="PepSY_TM"/>
    <property type="match status" value="1"/>
</dbReference>
<feature type="transmembrane region" description="Helical" evidence="2">
    <location>
        <begin position="217"/>
        <end position="242"/>
    </location>
</feature>
<protein>
    <submittedName>
        <fullName evidence="3">Iron-regulated membrane protein</fullName>
    </submittedName>
</protein>
<feature type="transmembrane region" description="Helical" evidence="2">
    <location>
        <begin position="387"/>
        <end position="407"/>
    </location>
</feature>
<dbReference type="EMBL" id="AUBJ02000001">
    <property type="protein sequence ID" value="MCP2333105.1"/>
    <property type="molecule type" value="Genomic_DNA"/>
</dbReference>
<dbReference type="Proteomes" id="UP000791080">
    <property type="component" value="Unassembled WGS sequence"/>
</dbReference>
<gene>
    <name evidence="3" type="ORF">G443_003375</name>
</gene>
<reference evidence="3 4" key="1">
    <citation type="submission" date="2013-07" db="EMBL/GenBank/DDBJ databases">
        <authorList>
            <consortium name="DOE Joint Genome Institute"/>
            <person name="Reeve W."/>
            <person name="Huntemann M."/>
            <person name="Han J."/>
            <person name="Chen A."/>
            <person name="Kyrpides N."/>
            <person name="Mavromatis K."/>
            <person name="Markowitz V."/>
            <person name="Palaniappan K."/>
            <person name="Ivanova N."/>
            <person name="Schaumberg A."/>
            <person name="Pati A."/>
            <person name="Liolios K."/>
            <person name="Nordberg H.P."/>
            <person name="Cantor M.N."/>
            <person name="Hua S.X."/>
            <person name="Woyke T."/>
        </authorList>
    </citation>
    <scope>NUCLEOTIDE SEQUENCE [LARGE SCALE GENOMIC DNA]</scope>
    <source>
        <strain evidence="3 4">DSM 43889</strain>
    </source>
</reference>
<dbReference type="PANTHER" id="PTHR34219">
    <property type="entry name" value="IRON-REGULATED INNER MEMBRANE PROTEIN-RELATED"/>
    <property type="match status" value="1"/>
</dbReference>
<proteinExistence type="predicted"/>
<evidence type="ECO:0000313" key="3">
    <source>
        <dbReference type="EMBL" id="MCP2333105.1"/>
    </source>
</evidence>
<reference evidence="3 4" key="2">
    <citation type="submission" date="2022-06" db="EMBL/GenBank/DDBJ databases">
        <title>Genomic Encyclopedia of Type Strains, Phase I: the one thousand microbial genomes (KMG-I) project.</title>
        <authorList>
            <person name="Kyrpides N."/>
        </authorList>
    </citation>
    <scope>NUCLEOTIDE SEQUENCE [LARGE SCALE GENOMIC DNA]</scope>
    <source>
        <strain evidence="3 4">DSM 43889</strain>
    </source>
</reference>
<evidence type="ECO:0000313" key="4">
    <source>
        <dbReference type="Proteomes" id="UP000791080"/>
    </source>
</evidence>
<dbReference type="PANTHER" id="PTHR34219:SF1">
    <property type="entry name" value="PEPSY DOMAIN-CONTAINING PROTEIN"/>
    <property type="match status" value="1"/>
</dbReference>
<evidence type="ECO:0000256" key="2">
    <source>
        <dbReference type="SAM" id="Phobius"/>
    </source>
</evidence>
<keyword evidence="2" id="KW-0472">Membrane</keyword>
<keyword evidence="2" id="KW-0812">Transmembrane</keyword>
<feature type="region of interest" description="Disordered" evidence="1">
    <location>
        <begin position="267"/>
        <end position="290"/>
    </location>
</feature>
<keyword evidence="2" id="KW-1133">Transmembrane helix</keyword>
<dbReference type="InterPro" id="IPR005625">
    <property type="entry name" value="PepSY-ass_TM"/>
</dbReference>
<dbReference type="RefSeq" id="WP_253860232.1">
    <property type="nucleotide sequence ID" value="NZ_AUBJ02000001.1"/>
</dbReference>
<feature type="transmembrane region" description="Helical" evidence="2">
    <location>
        <begin position="176"/>
        <end position="196"/>
    </location>
</feature>
<feature type="compositionally biased region" description="Basic residues" evidence="1">
    <location>
        <begin position="435"/>
        <end position="446"/>
    </location>
</feature>
<feature type="region of interest" description="Disordered" evidence="1">
    <location>
        <begin position="415"/>
        <end position="538"/>
    </location>
</feature>
<organism evidence="3 4">
    <name type="scientific">Actinoalloteichus caeruleus DSM 43889</name>
    <dbReference type="NCBI Taxonomy" id="1120930"/>
    <lineage>
        <taxon>Bacteria</taxon>
        <taxon>Bacillati</taxon>
        <taxon>Actinomycetota</taxon>
        <taxon>Actinomycetes</taxon>
        <taxon>Pseudonocardiales</taxon>
        <taxon>Pseudonocardiaceae</taxon>
        <taxon>Actinoalloteichus</taxon>
        <taxon>Actinoalloteichus cyanogriseus</taxon>
    </lineage>
</organism>
<feature type="compositionally biased region" description="Low complexity" evidence="1">
    <location>
        <begin position="421"/>
        <end position="431"/>
    </location>
</feature>
<sequence length="538" mass="57259">MSTSLSSPPTRGERSAAGSGRRGWLGQLLRRLHFYAGILVGPFILVAAISGALYALTPQLEQAIYQRELQAPVSEVQLPLAEQIEIAQAHVEGEGATLSAVRPAPEPGDTTRVMFAEEGLGPSESRAVFVDPGTGEVRGDLTVYGTSGALPVRTWINNLHRGLHLGDVGRVYSELAASWLAVVVLAGLGLWIARVRRSRSKRDFLVPNVRRTGQRRLLSWHASLGVWVLLGALFLSATGITWSQFGGTSVSSMRSALGWETPAVSTSLGGEAEDAGEHDHHHHHGVITAPTGDANPATFDAVLAIAQRVNVNTGLVEIQPPAEPGTAWVVQEIQRSYPTEVDAVAIDGTTMEVVDRVDFDDYPLAAKLSRWGVDIHMGTMFGLPNQILLVGVAGGIAVMVVLGYAMWWRRRPTREPGAFGGRAPAGAPSAGRRGGGGRRPRRRRPGRLVAAAVGDQPRGVPRPGPRPRRGGAPTGAGQGGRRRLTRAGVPVAGSAFPADHRRRAPHRPSTVVDAAMGRRSRRGRSGPGWGGEAPRLLP</sequence>
<feature type="transmembrane region" description="Helical" evidence="2">
    <location>
        <begin position="32"/>
        <end position="56"/>
    </location>
</feature>
<comment type="caution">
    <text evidence="3">The sequence shown here is derived from an EMBL/GenBank/DDBJ whole genome shotgun (WGS) entry which is preliminary data.</text>
</comment>